<dbReference type="OrthoDB" id="6160426at2759"/>
<dbReference type="RefSeq" id="XP_009057425.1">
    <property type="nucleotide sequence ID" value="XM_009059177.1"/>
</dbReference>
<keyword evidence="3" id="KW-1185">Reference proteome</keyword>
<feature type="compositionally biased region" description="Polar residues" evidence="1">
    <location>
        <begin position="202"/>
        <end position="215"/>
    </location>
</feature>
<dbReference type="EMBL" id="KB202199">
    <property type="protein sequence ID" value="ESO91752.1"/>
    <property type="molecule type" value="Genomic_DNA"/>
</dbReference>
<feature type="region of interest" description="Disordered" evidence="1">
    <location>
        <begin position="19"/>
        <end position="46"/>
    </location>
</feature>
<dbReference type="HOGENOM" id="CLU_1236285_0_0_1"/>
<evidence type="ECO:0000256" key="1">
    <source>
        <dbReference type="SAM" id="MobiDB-lite"/>
    </source>
</evidence>
<evidence type="ECO:0000313" key="2">
    <source>
        <dbReference type="EMBL" id="ESO91752.1"/>
    </source>
</evidence>
<dbReference type="OMA" id="VVWDSHS"/>
<feature type="region of interest" description="Disordered" evidence="1">
    <location>
        <begin position="59"/>
        <end position="128"/>
    </location>
</feature>
<gene>
    <name evidence="2" type="ORF">LOTGIDRAFT_163114</name>
</gene>
<organism evidence="2 3">
    <name type="scientific">Lottia gigantea</name>
    <name type="common">Giant owl limpet</name>
    <dbReference type="NCBI Taxonomy" id="225164"/>
    <lineage>
        <taxon>Eukaryota</taxon>
        <taxon>Metazoa</taxon>
        <taxon>Spiralia</taxon>
        <taxon>Lophotrochozoa</taxon>
        <taxon>Mollusca</taxon>
        <taxon>Gastropoda</taxon>
        <taxon>Patellogastropoda</taxon>
        <taxon>Lottioidea</taxon>
        <taxon>Lottiidae</taxon>
        <taxon>Lottia</taxon>
    </lineage>
</organism>
<feature type="compositionally biased region" description="Basic and acidic residues" evidence="1">
    <location>
        <begin position="68"/>
        <end position="82"/>
    </location>
</feature>
<dbReference type="Proteomes" id="UP000030746">
    <property type="component" value="Unassembled WGS sequence"/>
</dbReference>
<evidence type="ECO:0000313" key="3">
    <source>
        <dbReference type="Proteomes" id="UP000030746"/>
    </source>
</evidence>
<reference evidence="2 3" key="1">
    <citation type="journal article" date="2013" name="Nature">
        <title>Insights into bilaterian evolution from three spiralian genomes.</title>
        <authorList>
            <person name="Simakov O."/>
            <person name="Marletaz F."/>
            <person name="Cho S.J."/>
            <person name="Edsinger-Gonzales E."/>
            <person name="Havlak P."/>
            <person name="Hellsten U."/>
            <person name="Kuo D.H."/>
            <person name="Larsson T."/>
            <person name="Lv J."/>
            <person name="Arendt D."/>
            <person name="Savage R."/>
            <person name="Osoegawa K."/>
            <person name="de Jong P."/>
            <person name="Grimwood J."/>
            <person name="Chapman J.A."/>
            <person name="Shapiro H."/>
            <person name="Aerts A."/>
            <person name="Otillar R.P."/>
            <person name="Terry A.Y."/>
            <person name="Boore J.L."/>
            <person name="Grigoriev I.V."/>
            <person name="Lindberg D.R."/>
            <person name="Seaver E.C."/>
            <person name="Weisblat D.A."/>
            <person name="Putnam N.H."/>
            <person name="Rokhsar D.S."/>
        </authorList>
    </citation>
    <scope>NUCLEOTIDE SEQUENCE [LARGE SCALE GENOMIC DNA]</scope>
</reference>
<proteinExistence type="predicted"/>
<name>V4A4W3_LOTGI</name>
<sequence>MVGYEAGIYISSNWRTMSSKRKNTPTKLAKDNVDLDTGSSFGDLEPVDISERSVDVNQLYPSPYNHLDQYDSDSHSGSEKPANKKQRLLQSVQNDSCSDSDSDNKYNHKSLNNNNITTKSTIGPHRKSMESVLRKLHPRSLDMEGSDNVTSSPKGENTVIDHVQHLLQQGAGVKDKEQRLSEMISQLQNIKENLQKQKAPAESTNPSTNNSNKYQESVWLLRTP</sequence>
<dbReference type="CTD" id="20239254"/>
<accession>V4A4W3</accession>
<protein>
    <submittedName>
        <fullName evidence="2">Uncharacterized protein</fullName>
    </submittedName>
</protein>
<dbReference type="AlphaFoldDB" id="V4A4W3"/>
<dbReference type="GeneID" id="20239254"/>
<feature type="region of interest" description="Disordered" evidence="1">
    <location>
        <begin position="193"/>
        <end position="224"/>
    </location>
</feature>
<dbReference type="KEGG" id="lgi:LOTGIDRAFT_163114"/>